<protein>
    <submittedName>
        <fullName evidence="2">Uncharacterized protein</fullName>
    </submittedName>
</protein>
<sequence>MAASTPKLTVRIEVFEEGQTDQHAKKLIADDKRSSLLERVTALKGSNTRLRDTLGESKTLDDKDFLDEESELSALDEIMTINHSGMNPEAIKELISRRVEEALVAQEANRNAGLISKNQSQNGDDDDNRSRGNGNHGNNNGDRNQNRGNGGAR</sequence>
<feature type="region of interest" description="Disordered" evidence="1">
    <location>
        <begin position="109"/>
        <end position="153"/>
    </location>
</feature>
<evidence type="ECO:0000313" key="2">
    <source>
        <dbReference type="EMBL" id="GEU67969.1"/>
    </source>
</evidence>
<reference evidence="2" key="1">
    <citation type="journal article" date="2019" name="Sci. Rep.">
        <title>Draft genome of Tanacetum cinerariifolium, the natural source of mosquito coil.</title>
        <authorList>
            <person name="Yamashiro T."/>
            <person name="Shiraishi A."/>
            <person name="Satake H."/>
            <person name="Nakayama K."/>
        </authorList>
    </citation>
    <scope>NUCLEOTIDE SEQUENCE</scope>
</reference>
<dbReference type="AlphaFoldDB" id="A0A6L2M3E0"/>
<organism evidence="2">
    <name type="scientific">Tanacetum cinerariifolium</name>
    <name type="common">Dalmatian daisy</name>
    <name type="synonym">Chrysanthemum cinerariifolium</name>
    <dbReference type="NCBI Taxonomy" id="118510"/>
    <lineage>
        <taxon>Eukaryota</taxon>
        <taxon>Viridiplantae</taxon>
        <taxon>Streptophyta</taxon>
        <taxon>Embryophyta</taxon>
        <taxon>Tracheophyta</taxon>
        <taxon>Spermatophyta</taxon>
        <taxon>Magnoliopsida</taxon>
        <taxon>eudicotyledons</taxon>
        <taxon>Gunneridae</taxon>
        <taxon>Pentapetalae</taxon>
        <taxon>asterids</taxon>
        <taxon>campanulids</taxon>
        <taxon>Asterales</taxon>
        <taxon>Asteraceae</taxon>
        <taxon>Asteroideae</taxon>
        <taxon>Anthemideae</taxon>
        <taxon>Anthemidinae</taxon>
        <taxon>Tanacetum</taxon>
    </lineage>
</organism>
<accession>A0A6L2M3E0</accession>
<evidence type="ECO:0000256" key="1">
    <source>
        <dbReference type="SAM" id="MobiDB-lite"/>
    </source>
</evidence>
<dbReference type="EMBL" id="BKCJ010005663">
    <property type="protein sequence ID" value="GEU67969.1"/>
    <property type="molecule type" value="Genomic_DNA"/>
</dbReference>
<gene>
    <name evidence="2" type="ORF">Tci_039947</name>
</gene>
<name>A0A6L2M3E0_TANCI</name>
<comment type="caution">
    <text evidence="2">The sequence shown here is derived from an EMBL/GenBank/DDBJ whole genome shotgun (WGS) entry which is preliminary data.</text>
</comment>
<feature type="compositionally biased region" description="Low complexity" evidence="1">
    <location>
        <begin position="131"/>
        <end position="147"/>
    </location>
</feature>
<proteinExistence type="predicted"/>